<dbReference type="OrthoDB" id="8478645at2"/>
<keyword evidence="1" id="KW-0812">Transmembrane</keyword>
<keyword evidence="3" id="KW-1185">Reference proteome</keyword>
<keyword evidence="1" id="KW-1133">Transmembrane helix</keyword>
<gene>
    <name evidence="2" type="ORF">FPZ24_14710</name>
</gene>
<dbReference type="KEGG" id="spai:FPZ24_14710"/>
<proteinExistence type="predicted"/>
<dbReference type="Proteomes" id="UP000315673">
    <property type="component" value="Chromosome"/>
</dbReference>
<sequence length="223" mass="25194">MSQRFADAHRALREDPTIQFGMGRAVPPKPPELPGWLKWLLEHLKPVGRFFEWVTSLMPAAPLAQFLLWTVIGLLALTLVWMIVTRIRSGEWRMPLQRKRARQVAVDVAVEEEWAPDFAPARAWLDEADALAARGLYAEAVRHLLFRSVEDIKTKRPQLVRPSLTSRELAAATGIPAVARELFARIAGYVEHSLFGGRPVVVDDWQKARAAYADFALPGQWRG</sequence>
<reference evidence="2 3" key="1">
    <citation type="submission" date="2019-07" db="EMBL/GenBank/DDBJ databases">
        <title>Full genome sequence of Sphingomonas sp. 4R-6-7(HKS19).</title>
        <authorList>
            <person name="Im W.-T."/>
        </authorList>
    </citation>
    <scope>NUCLEOTIDE SEQUENCE [LARGE SCALE GENOMIC DNA]</scope>
    <source>
        <strain evidence="2 3">HKS19</strain>
    </source>
</reference>
<name>A0A5B8LKM3_9SPHN</name>
<evidence type="ECO:0000313" key="3">
    <source>
        <dbReference type="Proteomes" id="UP000315673"/>
    </source>
</evidence>
<organism evidence="2 3">
    <name type="scientific">Sphingomonas panacisoli</name>
    <dbReference type="NCBI Taxonomy" id="1813879"/>
    <lineage>
        <taxon>Bacteria</taxon>
        <taxon>Pseudomonadati</taxon>
        <taxon>Pseudomonadota</taxon>
        <taxon>Alphaproteobacteria</taxon>
        <taxon>Sphingomonadales</taxon>
        <taxon>Sphingomonadaceae</taxon>
        <taxon>Sphingomonas</taxon>
    </lineage>
</organism>
<evidence type="ECO:0000256" key="1">
    <source>
        <dbReference type="SAM" id="Phobius"/>
    </source>
</evidence>
<keyword evidence="1" id="KW-0472">Membrane</keyword>
<dbReference type="AlphaFoldDB" id="A0A5B8LKM3"/>
<feature type="transmembrane region" description="Helical" evidence="1">
    <location>
        <begin position="66"/>
        <end position="84"/>
    </location>
</feature>
<evidence type="ECO:0000313" key="2">
    <source>
        <dbReference type="EMBL" id="QDZ08566.1"/>
    </source>
</evidence>
<dbReference type="RefSeq" id="WP_146573220.1">
    <property type="nucleotide sequence ID" value="NZ_CP042306.1"/>
</dbReference>
<accession>A0A5B8LKM3</accession>
<protein>
    <submittedName>
        <fullName evidence="2">DUF4129 domain-containing protein</fullName>
    </submittedName>
</protein>
<dbReference type="EMBL" id="CP042306">
    <property type="protein sequence ID" value="QDZ08566.1"/>
    <property type="molecule type" value="Genomic_DNA"/>
</dbReference>